<reference evidence="1 2" key="1">
    <citation type="submission" date="2020-10" db="EMBL/GenBank/DDBJ databases">
        <title>Connecting structure to function with the recovery of over 1000 high-quality activated sludge metagenome-assembled genomes encoding full-length rRNA genes using long-read sequencing.</title>
        <authorList>
            <person name="Singleton C.M."/>
            <person name="Petriglieri F."/>
            <person name="Kristensen J.M."/>
            <person name="Kirkegaard R.H."/>
            <person name="Michaelsen T.Y."/>
            <person name="Andersen M.H."/>
            <person name="Karst S.M."/>
            <person name="Dueholm M.S."/>
            <person name="Nielsen P.H."/>
            <person name="Albertsen M."/>
        </authorList>
    </citation>
    <scope>NUCLEOTIDE SEQUENCE [LARGE SCALE GENOMIC DNA]</scope>
    <source>
        <strain evidence="1">Ribe_18-Q3-R11-54_MAXAC.273</strain>
    </source>
</reference>
<organism evidence="1 2">
    <name type="scientific">Candidatus Opimibacter skivensis</name>
    <dbReference type="NCBI Taxonomy" id="2982028"/>
    <lineage>
        <taxon>Bacteria</taxon>
        <taxon>Pseudomonadati</taxon>
        <taxon>Bacteroidota</taxon>
        <taxon>Saprospiria</taxon>
        <taxon>Saprospirales</taxon>
        <taxon>Saprospiraceae</taxon>
        <taxon>Candidatus Opimibacter</taxon>
    </lineage>
</organism>
<sequence>MDFGEDTTFSMTDTEVVEQSNIIRIISAVSPKKSSNREISNVETTGRKKKSALYGADLLDTNLDIDRNDFPN</sequence>
<gene>
    <name evidence="1" type="ORF">IPP15_21010</name>
</gene>
<comment type="caution">
    <text evidence="1">The sequence shown here is derived from an EMBL/GenBank/DDBJ whole genome shotgun (WGS) entry which is preliminary data.</text>
</comment>
<dbReference type="AlphaFoldDB" id="A0A9D7SX12"/>
<dbReference type="EMBL" id="JADKGY010000031">
    <property type="protein sequence ID" value="MBK9984810.1"/>
    <property type="molecule type" value="Genomic_DNA"/>
</dbReference>
<name>A0A9D7SX12_9BACT</name>
<protein>
    <submittedName>
        <fullName evidence="1">Uncharacterized protein</fullName>
    </submittedName>
</protein>
<evidence type="ECO:0000313" key="1">
    <source>
        <dbReference type="EMBL" id="MBK9984810.1"/>
    </source>
</evidence>
<accession>A0A9D7SX12</accession>
<proteinExistence type="predicted"/>
<evidence type="ECO:0000313" key="2">
    <source>
        <dbReference type="Proteomes" id="UP000808337"/>
    </source>
</evidence>
<dbReference type="Proteomes" id="UP000808337">
    <property type="component" value="Unassembled WGS sequence"/>
</dbReference>